<feature type="non-terminal residue" evidence="1">
    <location>
        <position position="131"/>
    </location>
</feature>
<dbReference type="Proteomes" id="UP001163835">
    <property type="component" value="Unassembled WGS sequence"/>
</dbReference>
<dbReference type="EMBL" id="MU795072">
    <property type="protein sequence ID" value="KAJ3811116.1"/>
    <property type="molecule type" value="Genomic_DNA"/>
</dbReference>
<keyword evidence="2" id="KW-1185">Reference proteome</keyword>
<comment type="caution">
    <text evidence="1">The sequence shown here is derived from an EMBL/GenBank/DDBJ whole genome shotgun (WGS) entry which is preliminary data.</text>
</comment>
<organism evidence="1 2">
    <name type="scientific">Lentinula aff. lateritia</name>
    <dbReference type="NCBI Taxonomy" id="2804960"/>
    <lineage>
        <taxon>Eukaryota</taxon>
        <taxon>Fungi</taxon>
        <taxon>Dikarya</taxon>
        <taxon>Basidiomycota</taxon>
        <taxon>Agaricomycotina</taxon>
        <taxon>Agaricomycetes</taxon>
        <taxon>Agaricomycetidae</taxon>
        <taxon>Agaricales</taxon>
        <taxon>Marasmiineae</taxon>
        <taxon>Omphalotaceae</taxon>
        <taxon>Lentinula</taxon>
    </lineage>
</organism>
<accession>A0ACC1U3F0</accession>
<evidence type="ECO:0000313" key="1">
    <source>
        <dbReference type="EMBL" id="KAJ3811116.1"/>
    </source>
</evidence>
<reference evidence="1" key="1">
    <citation type="submission" date="2022-09" db="EMBL/GenBank/DDBJ databases">
        <title>A Global Phylogenomic Analysis of the Shiitake Genus Lentinula.</title>
        <authorList>
            <consortium name="DOE Joint Genome Institute"/>
            <person name="Sierra-Patev S."/>
            <person name="Min B."/>
            <person name="Naranjo-Ortiz M."/>
            <person name="Looney B."/>
            <person name="Konkel Z."/>
            <person name="Slot J.C."/>
            <person name="Sakamoto Y."/>
            <person name="Steenwyk J.L."/>
            <person name="Rokas A."/>
            <person name="Carro J."/>
            <person name="Camarero S."/>
            <person name="Ferreira P."/>
            <person name="Molpeceres G."/>
            <person name="Ruiz-Duenas F.J."/>
            <person name="Serrano A."/>
            <person name="Henrissat B."/>
            <person name="Drula E."/>
            <person name="Hughes K.W."/>
            <person name="Mata J.L."/>
            <person name="Ishikawa N.K."/>
            <person name="Vargas-Isla R."/>
            <person name="Ushijima S."/>
            <person name="Smith C.A."/>
            <person name="Ahrendt S."/>
            <person name="Andreopoulos W."/>
            <person name="He G."/>
            <person name="Labutti K."/>
            <person name="Lipzen A."/>
            <person name="Ng V."/>
            <person name="Riley R."/>
            <person name="Sandor L."/>
            <person name="Barry K."/>
            <person name="Martinez A.T."/>
            <person name="Xiao Y."/>
            <person name="Gibbons J.G."/>
            <person name="Terashima K."/>
            <person name="Grigoriev I.V."/>
            <person name="Hibbett D.S."/>
        </authorList>
    </citation>
    <scope>NUCLEOTIDE SEQUENCE</scope>
    <source>
        <strain evidence="1">TMI1499</strain>
    </source>
</reference>
<gene>
    <name evidence="1" type="ORF">F5876DRAFT_480</name>
</gene>
<proteinExistence type="predicted"/>
<sequence length="131" mass="14640">KHTLILAILGHSTNRNFNSLQCIVGLFLESKQAPEIIIELVAHMGVSVSLGSLQNMIQSLHSKARDRLKNLPGTNKIYDNFDIDFSKGQPTADNIKTHLSATACTFVPLKGVDRERDLKFTQALWETSEYN</sequence>
<feature type="non-terminal residue" evidence="1">
    <location>
        <position position="1"/>
    </location>
</feature>
<name>A0ACC1U3F0_9AGAR</name>
<protein>
    <submittedName>
        <fullName evidence="1">Uncharacterized protein</fullName>
    </submittedName>
</protein>
<evidence type="ECO:0000313" key="2">
    <source>
        <dbReference type="Proteomes" id="UP001163835"/>
    </source>
</evidence>